<sequence length="287" mass="33765">MGQKIKFILIIKIGAFILLTWIYYFSNDIRMFKKYFHGNCNFVKKLDTITYRLLAKCKHPKDSSIVGLNEEIPNNAMKKKKDSYNYECWEKSKNKQSNGRSSTNQEGHKQNITNKSCMFETKKYSHVEKKIFKELDYMDFLKNSRTISNKTYKKLVRKKYGLRIVLPLLLFLFLLTVFVVDLSVGYAFESDGGSWGLIGLTEYLKTLTEQNNGWLNDFLVWLKDKLPWLSACSNLDTGTHKACFLGPIFGILIYFIPFLILGVTFILAIFYYHKKVKKYEKIKYRKR</sequence>
<keyword evidence="2" id="KW-1185">Reference proteome</keyword>
<dbReference type="EMBL" id="CM043781">
    <property type="protein sequence ID" value="KAI4835998.1"/>
    <property type="molecule type" value="Genomic_DNA"/>
</dbReference>
<evidence type="ECO:0000313" key="1">
    <source>
        <dbReference type="EMBL" id="KAI4835998.1"/>
    </source>
</evidence>
<evidence type="ECO:0000313" key="2">
    <source>
        <dbReference type="Proteomes" id="UP001056978"/>
    </source>
</evidence>
<organism evidence="1 2">
    <name type="scientific">Plasmodium brasilianum</name>
    <dbReference type="NCBI Taxonomy" id="5824"/>
    <lineage>
        <taxon>Eukaryota</taxon>
        <taxon>Sar</taxon>
        <taxon>Alveolata</taxon>
        <taxon>Apicomplexa</taxon>
        <taxon>Aconoidasida</taxon>
        <taxon>Haemosporida</taxon>
        <taxon>Plasmodiidae</taxon>
        <taxon>Plasmodium</taxon>
        <taxon>Plasmodium (Plasmodium)</taxon>
    </lineage>
</organism>
<name>A0ACB9Y692_PLABR</name>
<protein>
    <submittedName>
        <fullName evidence="1">Fam-l protein</fullName>
    </submittedName>
</protein>
<gene>
    <name evidence="1" type="ORF">MKS88_005218</name>
</gene>
<proteinExistence type="predicted"/>
<comment type="caution">
    <text evidence="1">The sequence shown here is derived from an EMBL/GenBank/DDBJ whole genome shotgun (WGS) entry which is preliminary data.</text>
</comment>
<reference evidence="1" key="1">
    <citation type="submission" date="2022-06" db="EMBL/GenBank/DDBJ databases">
        <title>The First Complete Genome of the Simian Malaria Parasite Plasmodium brasilianum.</title>
        <authorList>
            <person name="Bajic M."/>
            <person name="Ravishankar S."/>
        </authorList>
    </citation>
    <scope>NUCLEOTIDE SEQUENCE</scope>
    <source>
        <strain evidence="1">Bolivian I</strain>
    </source>
</reference>
<dbReference type="Proteomes" id="UP001056978">
    <property type="component" value="Chromosome 13"/>
</dbReference>
<accession>A0ACB9Y692</accession>